<protein>
    <submittedName>
        <fullName evidence="3">Uncharacterized protein</fullName>
    </submittedName>
</protein>
<comment type="similarity">
    <text evidence="2">Belongs to the MscS (TC 1.A.23) family.</text>
</comment>
<gene>
    <name evidence="3" type="ORF">Cni_G02484</name>
</gene>
<evidence type="ECO:0000256" key="1">
    <source>
        <dbReference type="ARBA" id="ARBA00004141"/>
    </source>
</evidence>
<dbReference type="GO" id="GO:0006820">
    <property type="term" value="P:monoatomic anion transport"/>
    <property type="evidence" value="ECO:0007669"/>
    <property type="project" value="TreeGrafter"/>
</dbReference>
<proteinExistence type="inferred from homology"/>
<keyword evidence="4" id="KW-1185">Reference proteome</keyword>
<dbReference type="PANTHER" id="PTHR31618:SF1">
    <property type="entry name" value="EF-HAND DOMAIN-CONTAINING PROTEIN"/>
    <property type="match status" value="1"/>
</dbReference>
<organism evidence="3 4">
    <name type="scientific">Canna indica</name>
    <name type="common">Indian-shot</name>
    <dbReference type="NCBI Taxonomy" id="4628"/>
    <lineage>
        <taxon>Eukaryota</taxon>
        <taxon>Viridiplantae</taxon>
        <taxon>Streptophyta</taxon>
        <taxon>Embryophyta</taxon>
        <taxon>Tracheophyta</taxon>
        <taxon>Spermatophyta</taxon>
        <taxon>Magnoliopsida</taxon>
        <taxon>Liliopsida</taxon>
        <taxon>Zingiberales</taxon>
        <taxon>Cannaceae</taxon>
        <taxon>Canna</taxon>
    </lineage>
</organism>
<dbReference type="EMBL" id="CP136890">
    <property type="protein sequence ID" value="WOK93783.1"/>
    <property type="molecule type" value="Genomic_DNA"/>
</dbReference>
<evidence type="ECO:0000313" key="3">
    <source>
        <dbReference type="EMBL" id="WOK93783.1"/>
    </source>
</evidence>
<dbReference type="GO" id="GO:0005886">
    <property type="term" value="C:plasma membrane"/>
    <property type="evidence" value="ECO:0007669"/>
    <property type="project" value="TreeGrafter"/>
</dbReference>
<sequence length="110" mass="12544">MVGEEMNILTMIFLMFDNQKIYYPNSVLATLPINNFYGSPNMGDAIDFCVDVSTPVQKIVVPFDNQKIYYPNRVLATLPINNFYRSPYNGDSIDFCVDVSTLVEKLVVMK</sequence>
<dbReference type="PANTHER" id="PTHR31618">
    <property type="entry name" value="MECHANOSENSITIVE ION CHANNEL PROTEIN 5"/>
    <property type="match status" value="1"/>
</dbReference>
<dbReference type="AlphaFoldDB" id="A0AAQ3JPI0"/>
<dbReference type="InterPro" id="IPR016688">
    <property type="entry name" value="MscS-like_plants/fungi"/>
</dbReference>
<comment type="subcellular location">
    <subcellularLocation>
        <location evidence="1">Membrane</location>
        <topology evidence="1">Multi-pass membrane protein</topology>
    </subcellularLocation>
</comment>
<dbReference type="GO" id="GO:0008381">
    <property type="term" value="F:mechanosensitive monoatomic ion channel activity"/>
    <property type="evidence" value="ECO:0007669"/>
    <property type="project" value="TreeGrafter"/>
</dbReference>
<accession>A0AAQ3JPI0</accession>
<reference evidence="3 4" key="1">
    <citation type="submission" date="2023-10" db="EMBL/GenBank/DDBJ databases">
        <title>Chromosome-scale genome assembly provides insights into flower coloration mechanisms of Canna indica.</title>
        <authorList>
            <person name="Li C."/>
        </authorList>
    </citation>
    <scope>NUCLEOTIDE SEQUENCE [LARGE SCALE GENOMIC DNA]</scope>
    <source>
        <tissue evidence="3">Flower</tissue>
    </source>
</reference>
<dbReference type="Proteomes" id="UP001327560">
    <property type="component" value="Chromosome 1"/>
</dbReference>
<evidence type="ECO:0000313" key="4">
    <source>
        <dbReference type="Proteomes" id="UP001327560"/>
    </source>
</evidence>
<evidence type="ECO:0000256" key="2">
    <source>
        <dbReference type="ARBA" id="ARBA00008017"/>
    </source>
</evidence>
<name>A0AAQ3JPI0_9LILI</name>